<sequence length="376" mass="41488">MRFIDKKLIILVLLVLFSSFLVSGVVAQKPYDEVTDSFLQGLDDNDYSAFEAYLSDQMVEAFDEDGFTSFRQNLVSKYGEPIDYEFDREEEIQGTYIGAYYDYEFEDADLTIRVVLSNTTEGYQISGLQVTDVDVKDGATGFIGKLGSNLLNIVFPALGGIFGLLAFYFLGFKKMRVKEIGLGVLLLVVTLVVQPVIQNSVFMLMGINSNAGILARGGVFVVAASLWIGFVAGGFQQSIRYPFAKKRSIEAAAFIGIGFGLAEAVGIPLISIFAAQTPTTVFSLNWNLLGLYERFIITLFHGCSTAIMAYAYKNGWGLKSLGVLIFLHGFIDTFAGYYQLKGSMVILASIYVVTTVISLSLLVFIKSRFKNFEDSE</sequence>
<name>A0A1Q6DS85_METT1</name>
<keyword evidence="2" id="KW-0378">Hydrolase</keyword>
<dbReference type="GO" id="GO:0008233">
    <property type="term" value="F:peptidase activity"/>
    <property type="evidence" value="ECO:0007669"/>
    <property type="project" value="UniProtKB-KW"/>
</dbReference>
<evidence type="ECO:0000313" key="3">
    <source>
        <dbReference type="Proteomes" id="UP000185744"/>
    </source>
</evidence>
<dbReference type="Proteomes" id="UP000185744">
    <property type="component" value="Unassembled WGS sequence"/>
</dbReference>
<organism evidence="2 3">
    <name type="scientific">Methanohalarchaeum thermophilum</name>
    <dbReference type="NCBI Taxonomy" id="1903181"/>
    <lineage>
        <taxon>Archaea</taxon>
        <taxon>Methanobacteriati</taxon>
        <taxon>Methanobacteriota</taxon>
        <taxon>Methanonatronarchaeia</taxon>
        <taxon>Methanonatronarchaeales</taxon>
        <taxon>Methanonatronarchaeaceae</taxon>
        <taxon>Candidatus Methanohalarchaeum</taxon>
    </lineage>
</organism>
<keyword evidence="2" id="KW-0645">Protease</keyword>
<accession>A0A1Q6DS85</accession>
<dbReference type="GO" id="GO:0006508">
    <property type="term" value="P:proteolysis"/>
    <property type="evidence" value="ECO:0007669"/>
    <property type="project" value="UniProtKB-KW"/>
</dbReference>
<protein>
    <submittedName>
        <fullName evidence="2">Metal-dependent membrane protease, CAAX family, DUF2324 subfamily</fullName>
    </submittedName>
</protein>
<feature type="transmembrane region" description="Helical" evidence="1">
    <location>
        <begin position="344"/>
        <end position="365"/>
    </location>
</feature>
<feature type="transmembrane region" description="Helical" evidence="1">
    <location>
        <begin position="321"/>
        <end position="338"/>
    </location>
</feature>
<proteinExistence type="predicted"/>
<evidence type="ECO:0000313" key="2">
    <source>
        <dbReference type="EMBL" id="OKY77192.1"/>
    </source>
</evidence>
<feature type="transmembrane region" description="Helical" evidence="1">
    <location>
        <begin position="253"/>
        <end position="275"/>
    </location>
</feature>
<feature type="transmembrane region" description="Helical" evidence="1">
    <location>
        <begin position="213"/>
        <end position="232"/>
    </location>
</feature>
<keyword evidence="1" id="KW-0812">Transmembrane</keyword>
<keyword evidence="1" id="KW-0472">Membrane</keyword>
<dbReference type="Gene3D" id="3.10.450.590">
    <property type="match status" value="1"/>
</dbReference>
<dbReference type="InParanoid" id="A0A1Q6DS85"/>
<dbReference type="AlphaFoldDB" id="A0A1Q6DS85"/>
<comment type="caution">
    <text evidence="2">The sequence shown here is derived from an EMBL/GenBank/DDBJ whole genome shotgun (WGS) entry which is preliminary data.</text>
</comment>
<gene>
    <name evidence="2" type="ORF">BTN85_1839</name>
</gene>
<reference evidence="2" key="1">
    <citation type="submission" date="2016-12" db="EMBL/GenBank/DDBJ databases">
        <title>Discovery of methanogenic haloarchaea.</title>
        <authorList>
            <person name="Sorokin D.Y."/>
            <person name="Makarova K.S."/>
            <person name="Abbas B."/>
            <person name="Ferrer M."/>
            <person name="Golyshin P.N."/>
        </authorList>
    </citation>
    <scope>NUCLEOTIDE SEQUENCE [LARGE SCALE GENOMIC DNA]</scope>
    <source>
        <strain evidence="2">HMET1</strain>
    </source>
</reference>
<keyword evidence="1" id="KW-1133">Transmembrane helix</keyword>
<feature type="transmembrane region" description="Helical" evidence="1">
    <location>
        <begin position="182"/>
        <end position="207"/>
    </location>
</feature>
<dbReference type="EMBL" id="MSDW01000002">
    <property type="protein sequence ID" value="OKY77192.1"/>
    <property type="molecule type" value="Genomic_DNA"/>
</dbReference>
<keyword evidence="3" id="KW-1185">Reference proteome</keyword>
<dbReference type="STRING" id="1903181.BTN85_1839"/>
<evidence type="ECO:0000256" key="1">
    <source>
        <dbReference type="SAM" id="Phobius"/>
    </source>
</evidence>
<feature type="transmembrane region" description="Helical" evidence="1">
    <location>
        <begin position="150"/>
        <end position="170"/>
    </location>
</feature>
<feature type="transmembrane region" description="Helical" evidence="1">
    <location>
        <begin position="295"/>
        <end position="312"/>
    </location>
</feature>